<dbReference type="KEGG" id="clap:NCTC11466_03516"/>
<organism evidence="1 2">
    <name type="scientific">Cedecea lapagei</name>
    <dbReference type="NCBI Taxonomy" id="158823"/>
    <lineage>
        <taxon>Bacteria</taxon>
        <taxon>Pseudomonadati</taxon>
        <taxon>Pseudomonadota</taxon>
        <taxon>Gammaproteobacteria</taxon>
        <taxon>Enterobacterales</taxon>
        <taxon>Enterobacteriaceae</taxon>
        <taxon>Cedecea</taxon>
    </lineage>
</organism>
<proteinExistence type="predicted"/>
<sequence>MESKSREQFDSVDEKDYEFYAIVDEDDGVVSVRHEKYGEIKAIFRSYVEASNALELQDSKGRLRVEPCEIVSA</sequence>
<dbReference type="AlphaFoldDB" id="A0A3S4KVY9"/>
<dbReference type="OrthoDB" id="9979641at2"/>
<name>A0A3S4KVY9_9ENTR</name>
<dbReference type="RefSeq" id="WP_126357312.1">
    <property type="nucleotide sequence ID" value="NZ_LR134201.1"/>
</dbReference>
<evidence type="ECO:0000313" key="1">
    <source>
        <dbReference type="EMBL" id="VEC00008.1"/>
    </source>
</evidence>
<keyword evidence="2" id="KW-1185">Reference proteome</keyword>
<dbReference type="Proteomes" id="UP000274122">
    <property type="component" value="Chromosome"/>
</dbReference>
<accession>A0A3S4KVY9</accession>
<reference evidence="1 2" key="1">
    <citation type="submission" date="2018-12" db="EMBL/GenBank/DDBJ databases">
        <authorList>
            <consortium name="Pathogen Informatics"/>
        </authorList>
    </citation>
    <scope>NUCLEOTIDE SEQUENCE [LARGE SCALE GENOMIC DNA]</scope>
    <source>
        <strain evidence="1 2">NCTC11466</strain>
    </source>
</reference>
<evidence type="ECO:0000313" key="2">
    <source>
        <dbReference type="Proteomes" id="UP000274122"/>
    </source>
</evidence>
<gene>
    <name evidence="1" type="ORF">NCTC11466_03516</name>
</gene>
<dbReference type="EMBL" id="LR134201">
    <property type="protein sequence ID" value="VEC00008.1"/>
    <property type="molecule type" value="Genomic_DNA"/>
</dbReference>
<protein>
    <submittedName>
        <fullName evidence="1">Uncharacterized protein</fullName>
    </submittedName>
</protein>